<evidence type="ECO:0000256" key="1">
    <source>
        <dbReference type="ARBA" id="ARBA00022578"/>
    </source>
</evidence>
<dbReference type="Gene3D" id="3.30.420.10">
    <property type="entry name" value="Ribonuclease H-like superfamily/Ribonuclease H"/>
    <property type="match status" value="1"/>
</dbReference>
<evidence type="ECO:0000256" key="13">
    <source>
        <dbReference type="ARBA" id="ARBA00048173"/>
    </source>
</evidence>
<evidence type="ECO:0000256" key="3">
    <source>
        <dbReference type="ARBA" id="ARBA00022722"/>
    </source>
</evidence>
<organism evidence="17 18">
    <name type="scientific">Puccinia coronata f. sp. avenae</name>
    <dbReference type="NCBI Taxonomy" id="200324"/>
    <lineage>
        <taxon>Eukaryota</taxon>
        <taxon>Fungi</taxon>
        <taxon>Dikarya</taxon>
        <taxon>Basidiomycota</taxon>
        <taxon>Pucciniomycotina</taxon>
        <taxon>Pucciniomycetes</taxon>
        <taxon>Pucciniales</taxon>
        <taxon>Pucciniaceae</taxon>
        <taxon>Puccinia</taxon>
    </lineage>
</organism>
<dbReference type="STRING" id="200324.A0A2N5SF12"/>
<dbReference type="InterPro" id="IPR012337">
    <property type="entry name" value="RNaseH-like_sf"/>
</dbReference>
<keyword evidence="11" id="KW-0239">DNA-directed DNA polymerase</keyword>
<evidence type="ECO:0000256" key="8">
    <source>
        <dbReference type="ARBA" id="ARBA00022884"/>
    </source>
</evidence>
<feature type="region of interest" description="Disordered" evidence="15">
    <location>
        <begin position="162"/>
        <end position="225"/>
    </location>
</feature>
<keyword evidence="18" id="KW-1185">Reference proteome</keyword>
<gene>
    <name evidence="17" type="ORF">PCANC_26346</name>
</gene>
<dbReference type="GO" id="GO:0003887">
    <property type="term" value="F:DNA-directed DNA polymerase activity"/>
    <property type="evidence" value="ECO:0007669"/>
    <property type="project" value="UniProtKB-KW"/>
</dbReference>
<keyword evidence="2" id="KW-0548">Nucleotidyltransferase</keyword>
<dbReference type="GO" id="GO:0003964">
    <property type="term" value="F:RNA-directed DNA polymerase activity"/>
    <property type="evidence" value="ECO:0007669"/>
    <property type="project" value="UniProtKB-KW"/>
</dbReference>
<keyword evidence="6" id="KW-0378">Hydrolase</keyword>
<dbReference type="SUPFAM" id="SSF53098">
    <property type="entry name" value="Ribonuclease H-like"/>
    <property type="match status" value="1"/>
</dbReference>
<evidence type="ECO:0000313" key="17">
    <source>
        <dbReference type="EMBL" id="PLW11799.1"/>
    </source>
</evidence>
<name>A0A2N5SF12_9BASI</name>
<evidence type="ECO:0000256" key="14">
    <source>
        <dbReference type="ARBA" id="ARBA00049244"/>
    </source>
</evidence>
<keyword evidence="11" id="KW-0808">Transferase</keyword>
<dbReference type="AlphaFoldDB" id="A0A2N5SF12"/>
<dbReference type="GO" id="GO:0006310">
    <property type="term" value="P:DNA recombination"/>
    <property type="evidence" value="ECO:0007669"/>
    <property type="project" value="UniProtKB-KW"/>
</dbReference>
<evidence type="ECO:0000256" key="6">
    <source>
        <dbReference type="ARBA" id="ARBA00022801"/>
    </source>
</evidence>
<dbReference type="GO" id="GO:0046872">
    <property type="term" value="F:metal ion binding"/>
    <property type="evidence" value="ECO:0007669"/>
    <property type="project" value="UniProtKB-KW"/>
</dbReference>
<dbReference type="GO" id="GO:0003723">
    <property type="term" value="F:RNA binding"/>
    <property type="evidence" value="ECO:0007669"/>
    <property type="project" value="UniProtKB-KW"/>
</dbReference>
<evidence type="ECO:0000256" key="7">
    <source>
        <dbReference type="ARBA" id="ARBA00022842"/>
    </source>
</evidence>
<evidence type="ECO:0000256" key="4">
    <source>
        <dbReference type="ARBA" id="ARBA00022723"/>
    </source>
</evidence>
<feature type="domain" description="Integrase catalytic" evidence="16">
    <location>
        <begin position="442"/>
        <end position="552"/>
    </location>
</feature>
<evidence type="ECO:0000256" key="9">
    <source>
        <dbReference type="ARBA" id="ARBA00022908"/>
    </source>
</evidence>
<evidence type="ECO:0000313" key="18">
    <source>
        <dbReference type="Proteomes" id="UP000235388"/>
    </source>
</evidence>
<dbReference type="PROSITE" id="PS50994">
    <property type="entry name" value="INTEGRASE"/>
    <property type="match status" value="1"/>
</dbReference>
<keyword evidence="10" id="KW-0695">RNA-directed DNA polymerase</keyword>
<dbReference type="EMBL" id="PGCJ01001005">
    <property type="protein sequence ID" value="PLW11799.1"/>
    <property type="molecule type" value="Genomic_DNA"/>
</dbReference>
<dbReference type="InterPro" id="IPR001584">
    <property type="entry name" value="Integrase_cat-core"/>
</dbReference>
<evidence type="ECO:0000256" key="11">
    <source>
        <dbReference type="ARBA" id="ARBA00022932"/>
    </source>
</evidence>
<evidence type="ECO:0000256" key="15">
    <source>
        <dbReference type="SAM" id="MobiDB-lite"/>
    </source>
</evidence>
<comment type="caution">
    <text evidence="17">The sequence shown here is derived from an EMBL/GenBank/DDBJ whole genome shotgun (WGS) entry which is preliminary data.</text>
</comment>
<keyword evidence="9" id="KW-0229">DNA integration</keyword>
<comment type="catalytic activity">
    <reaction evidence="14">
        <text>DNA(n) + a 2'-deoxyribonucleoside 5'-triphosphate = DNA(n+1) + diphosphate</text>
        <dbReference type="Rhea" id="RHEA:22508"/>
        <dbReference type="Rhea" id="RHEA-COMP:17339"/>
        <dbReference type="Rhea" id="RHEA-COMP:17340"/>
        <dbReference type="ChEBI" id="CHEBI:33019"/>
        <dbReference type="ChEBI" id="CHEBI:61560"/>
        <dbReference type="ChEBI" id="CHEBI:173112"/>
        <dbReference type="EC" id="2.7.7.7"/>
    </reaction>
</comment>
<keyword evidence="1" id="KW-0815">Transposition</keyword>
<protein>
    <recommendedName>
        <fullName evidence="16">Integrase catalytic domain-containing protein</fullName>
    </recommendedName>
</protein>
<keyword evidence="4" id="KW-0479">Metal-binding</keyword>
<dbReference type="PANTHER" id="PTHR42648:SF11">
    <property type="entry name" value="TRANSPOSON TY4-P GAG-POL POLYPROTEIN"/>
    <property type="match status" value="1"/>
</dbReference>
<comment type="catalytic activity">
    <reaction evidence="13">
        <text>DNA(n) + a 2'-deoxyribonucleoside 5'-triphosphate = DNA(n+1) + diphosphate</text>
        <dbReference type="Rhea" id="RHEA:22508"/>
        <dbReference type="Rhea" id="RHEA-COMP:17339"/>
        <dbReference type="Rhea" id="RHEA-COMP:17340"/>
        <dbReference type="ChEBI" id="CHEBI:33019"/>
        <dbReference type="ChEBI" id="CHEBI:61560"/>
        <dbReference type="ChEBI" id="CHEBI:173112"/>
        <dbReference type="EC" id="2.7.7.49"/>
    </reaction>
</comment>
<dbReference type="GO" id="GO:0015074">
    <property type="term" value="P:DNA integration"/>
    <property type="evidence" value="ECO:0007669"/>
    <property type="project" value="UniProtKB-KW"/>
</dbReference>
<dbReference type="Proteomes" id="UP000235388">
    <property type="component" value="Unassembled WGS sequence"/>
</dbReference>
<proteinExistence type="predicted"/>
<feature type="compositionally biased region" description="Polar residues" evidence="15">
    <location>
        <begin position="182"/>
        <end position="209"/>
    </location>
</feature>
<dbReference type="PANTHER" id="PTHR42648">
    <property type="entry name" value="TRANSPOSASE, PUTATIVE-RELATED"/>
    <property type="match status" value="1"/>
</dbReference>
<reference evidence="17 18" key="1">
    <citation type="submission" date="2017-11" db="EMBL/GenBank/DDBJ databases">
        <title>De novo assembly and phasing of dikaryotic genomes from two isolates of Puccinia coronata f. sp. avenae, the causal agent of oat crown rust.</title>
        <authorList>
            <person name="Miller M.E."/>
            <person name="Zhang Y."/>
            <person name="Omidvar V."/>
            <person name="Sperschneider J."/>
            <person name="Schwessinger B."/>
            <person name="Raley C."/>
            <person name="Palmer J.M."/>
            <person name="Garnica D."/>
            <person name="Upadhyaya N."/>
            <person name="Rathjen J."/>
            <person name="Taylor J.M."/>
            <person name="Park R.F."/>
            <person name="Dodds P.N."/>
            <person name="Hirsch C.D."/>
            <person name="Kianian S.F."/>
            <person name="Figueroa M."/>
        </authorList>
    </citation>
    <scope>NUCLEOTIDE SEQUENCE [LARGE SCALE GENOMIC DNA]</scope>
    <source>
        <strain evidence="17">12NC29</strain>
    </source>
</reference>
<evidence type="ECO:0000259" key="16">
    <source>
        <dbReference type="PROSITE" id="PS50994"/>
    </source>
</evidence>
<keyword evidence="8" id="KW-0694">RNA-binding</keyword>
<evidence type="ECO:0000256" key="5">
    <source>
        <dbReference type="ARBA" id="ARBA00022759"/>
    </source>
</evidence>
<evidence type="ECO:0000256" key="12">
    <source>
        <dbReference type="ARBA" id="ARBA00023172"/>
    </source>
</evidence>
<evidence type="ECO:0000256" key="10">
    <source>
        <dbReference type="ARBA" id="ARBA00022918"/>
    </source>
</evidence>
<sequence length="600" mass="67005">MNVNWVTANKATPEFRQMSAWAMNKLYSLVKSKLHPVLTSHEGDIYGAFKALSAACGEKSVLRLCNKLYALINMSYTSEMSMAQHLSEFWKNYTSLTTTIDANPDFMSMSTGLAAALLLRSFNQDESLTSLIQSLYNLNPLTFEKVYDRLLLEDTRKTSKETENAFHVNQSKRQGKLPSGPSRFSSTTRGFASSRGNHRGGNSTQNNFQGVKPTRPAPNKQDDMSDQFSKMFNAHWCKYMAGQANLADDDNEEEYELDQEDEEFLIDDPEDTGFLILDEVNANGIPAAPEQTTLIFDSGSSKSTLCDYHLLVDPKPVTKAINTYSGSISITHVGKFNLGLAPRTISANYVLNVSDPSPDLDYHILLGHPSDEYLRQFLKLSHIKPVNPQQTARNCEVCIQCKLKKTPHINPLPTADCPFKTLHMDVLQITPPSKTSLKYILVIIDDYSRFNQIYLMKAKSESESKILSFINEVVNKTGITVEAGPAESPQTNGLAKRFNQTLLVKMRCLLAQSSVSINYWDEAARYASTLINILPSKALNWSSPVNVLSELNLLIEPVRDINKMVPFGLKVYVSHKPPSKISAPSRPLICLGYEPNSCQP</sequence>
<dbReference type="GO" id="GO:0005634">
    <property type="term" value="C:nucleus"/>
    <property type="evidence" value="ECO:0007669"/>
    <property type="project" value="UniProtKB-ARBA"/>
</dbReference>
<dbReference type="GO" id="GO:0016787">
    <property type="term" value="F:hydrolase activity"/>
    <property type="evidence" value="ECO:0007669"/>
    <property type="project" value="UniProtKB-KW"/>
</dbReference>
<dbReference type="GO" id="GO:0004519">
    <property type="term" value="F:endonuclease activity"/>
    <property type="evidence" value="ECO:0007669"/>
    <property type="project" value="UniProtKB-KW"/>
</dbReference>
<keyword evidence="3" id="KW-0540">Nuclease</keyword>
<dbReference type="OrthoDB" id="2504905at2759"/>
<dbReference type="GO" id="GO:0032196">
    <property type="term" value="P:transposition"/>
    <property type="evidence" value="ECO:0007669"/>
    <property type="project" value="UniProtKB-KW"/>
</dbReference>
<dbReference type="InterPro" id="IPR036397">
    <property type="entry name" value="RNaseH_sf"/>
</dbReference>
<keyword evidence="5" id="KW-0255">Endonuclease</keyword>
<keyword evidence="7" id="KW-0460">Magnesium</keyword>
<accession>A0A2N5SF12</accession>
<keyword evidence="12" id="KW-0233">DNA recombination</keyword>
<evidence type="ECO:0000256" key="2">
    <source>
        <dbReference type="ARBA" id="ARBA00022695"/>
    </source>
</evidence>
<dbReference type="InterPro" id="IPR039537">
    <property type="entry name" value="Retrotran_Ty1/copia-like"/>
</dbReference>